<dbReference type="EMBL" id="MU090719">
    <property type="protein sequence ID" value="KAF7847542.1"/>
    <property type="molecule type" value="Genomic_DNA"/>
</dbReference>
<sequence>MDTILGIANNAIGLIVQKVSDVSGVKEKMDALEMNMRMVSARRADIVLELEQEERKPGKKRKREVDAWMQNAASLEDQVHKVGRKVEEGRFFSHLRLENQVSGLATQVEKLHEMGKFDNGLTLGVKLARGYELAPGEQVGQASQTKRDEIGDCLTNEEVLRVSTG</sequence>
<reference evidence="1" key="1">
    <citation type="submission" date="2020-05" db="EMBL/GenBank/DDBJ databases">
        <title>WGS assembly of Corymbia citriodora subspecies variegata.</title>
        <authorList>
            <person name="Barry K."/>
            <person name="Hundley H."/>
            <person name="Shu S."/>
            <person name="Jenkins J."/>
            <person name="Grimwood J."/>
            <person name="Baten A."/>
        </authorList>
    </citation>
    <scope>NUCLEOTIDE SEQUENCE</scope>
    <source>
        <strain evidence="1">CV2-018</strain>
    </source>
</reference>
<keyword evidence="2" id="KW-1185">Reference proteome</keyword>
<dbReference type="Proteomes" id="UP000806378">
    <property type="component" value="Unassembled WGS sequence"/>
</dbReference>
<dbReference type="AlphaFoldDB" id="A0A8T0CL75"/>
<dbReference type="Gramene" id="rna-gnl|WGS:JABURB|Cocit.L2859.1">
    <property type="protein sequence ID" value="cds-KAF7847542.1"/>
    <property type="gene ID" value="gene-BT93_L2859"/>
</dbReference>
<accession>A0A8T0CL75</accession>
<dbReference type="OrthoDB" id="1679713at2759"/>
<evidence type="ECO:0000313" key="1">
    <source>
        <dbReference type="EMBL" id="KAF7847542.1"/>
    </source>
</evidence>
<protein>
    <submittedName>
        <fullName evidence="1">Uncharacterized protein</fullName>
    </submittedName>
</protein>
<comment type="caution">
    <text evidence="1">The sequence shown here is derived from an EMBL/GenBank/DDBJ whole genome shotgun (WGS) entry which is preliminary data.</text>
</comment>
<name>A0A8T0CL75_CORYI</name>
<evidence type="ECO:0000313" key="2">
    <source>
        <dbReference type="Proteomes" id="UP000806378"/>
    </source>
</evidence>
<organism evidence="1 2">
    <name type="scientific">Corymbia citriodora subsp. variegata</name>
    <dbReference type="NCBI Taxonomy" id="360336"/>
    <lineage>
        <taxon>Eukaryota</taxon>
        <taxon>Viridiplantae</taxon>
        <taxon>Streptophyta</taxon>
        <taxon>Embryophyta</taxon>
        <taxon>Tracheophyta</taxon>
        <taxon>Spermatophyta</taxon>
        <taxon>Magnoliopsida</taxon>
        <taxon>eudicotyledons</taxon>
        <taxon>Gunneridae</taxon>
        <taxon>Pentapetalae</taxon>
        <taxon>rosids</taxon>
        <taxon>malvids</taxon>
        <taxon>Myrtales</taxon>
        <taxon>Myrtaceae</taxon>
        <taxon>Myrtoideae</taxon>
        <taxon>Eucalypteae</taxon>
        <taxon>Corymbia</taxon>
    </lineage>
</organism>
<proteinExistence type="predicted"/>
<gene>
    <name evidence="1" type="ORF">BT93_L2859</name>
</gene>